<protein>
    <submittedName>
        <fullName evidence="7">TonB family protein</fullName>
    </submittedName>
</protein>
<evidence type="ECO:0000256" key="4">
    <source>
        <dbReference type="ARBA" id="ARBA00023136"/>
    </source>
</evidence>
<dbReference type="GO" id="GO:0055085">
    <property type="term" value="P:transmembrane transport"/>
    <property type="evidence" value="ECO:0007669"/>
    <property type="project" value="InterPro"/>
</dbReference>
<dbReference type="InterPro" id="IPR008756">
    <property type="entry name" value="Peptidase_M56"/>
</dbReference>
<feature type="transmembrane region" description="Helical" evidence="5">
    <location>
        <begin position="12"/>
        <end position="32"/>
    </location>
</feature>
<dbReference type="Proteomes" id="UP000589520">
    <property type="component" value="Unassembled WGS sequence"/>
</dbReference>
<dbReference type="AlphaFoldDB" id="A0A7Y9PES9"/>
<feature type="transmembrane region" description="Helical" evidence="5">
    <location>
        <begin position="314"/>
        <end position="334"/>
    </location>
</feature>
<sequence>MNGLESWVLGYLVNALWQAPLVFAAAWVAARLVRRGGARMEHRVWVSALVLEAVLPACSLRVGELLRKAWALVGSHGAGGGGSVRVDVVGGAASGVSVLRLPAAVLAGIAVAYVGCVLYFAARMGWGLWKTGVMRRRAERVMLVGDAAVRWERLERVMGVSSATMAVSAMTAGPVTVGVRRGVMLVPLGFLEGVAEGDWDAVVAHEFAHMRRWDFVKNAVYGVVSLPVVFHPAMWLTRARVAATREMVCDAMAAEAVAGRERYARSLLRLASLLVEGTPVRTLHAIGIFDANMFERRVMNLTEKRVEMHGARRLVMAAACVGLGVVTCGSAMALRMEVAAPVPMTAAAPAGGASAKKVPGEVMAGQNISKKTPEYPEEGKKDGISGAVVLDAVIGKDGTVQNLRVKKSLRSDFDTSAINAVREWTYKPYLLNGNPTEVETTITVHYSLAN</sequence>
<reference evidence="7 8" key="1">
    <citation type="submission" date="2020-07" db="EMBL/GenBank/DDBJ databases">
        <title>Genomic Encyclopedia of Type Strains, Phase IV (KMG-V): Genome sequencing to study the core and pangenomes of soil and plant-associated prokaryotes.</title>
        <authorList>
            <person name="Whitman W."/>
        </authorList>
    </citation>
    <scope>NUCLEOTIDE SEQUENCE [LARGE SCALE GENOMIC DNA]</scope>
    <source>
        <strain evidence="7 8">X4EP2</strain>
    </source>
</reference>
<dbReference type="Pfam" id="PF03544">
    <property type="entry name" value="TonB_C"/>
    <property type="match status" value="1"/>
</dbReference>
<evidence type="ECO:0000313" key="7">
    <source>
        <dbReference type="EMBL" id="NYF78578.1"/>
    </source>
</evidence>
<evidence type="ECO:0000256" key="1">
    <source>
        <dbReference type="ARBA" id="ARBA00004167"/>
    </source>
</evidence>
<proteinExistence type="predicted"/>
<keyword evidence="3 5" id="KW-1133">Transmembrane helix</keyword>
<dbReference type="PANTHER" id="PTHR34978">
    <property type="entry name" value="POSSIBLE SENSOR-TRANSDUCER PROTEIN BLAR"/>
    <property type="match status" value="1"/>
</dbReference>
<name>A0A7Y9PES9_9BACT</name>
<comment type="subcellular location">
    <subcellularLocation>
        <location evidence="1">Membrane</location>
        <topology evidence="1">Single-pass membrane protein</topology>
    </subcellularLocation>
</comment>
<dbReference type="EMBL" id="JACCCW010000001">
    <property type="protein sequence ID" value="NYF78578.1"/>
    <property type="molecule type" value="Genomic_DNA"/>
</dbReference>
<keyword evidence="4 5" id="KW-0472">Membrane</keyword>
<evidence type="ECO:0000256" key="2">
    <source>
        <dbReference type="ARBA" id="ARBA00022692"/>
    </source>
</evidence>
<dbReference type="PROSITE" id="PS52015">
    <property type="entry name" value="TONB_CTD"/>
    <property type="match status" value="1"/>
</dbReference>
<dbReference type="PANTHER" id="PTHR34978:SF3">
    <property type="entry name" value="SLR0241 PROTEIN"/>
    <property type="match status" value="1"/>
</dbReference>
<dbReference type="InterPro" id="IPR052173">
    <property type="entry name" value="Beta-lactam_resp_regulator"/>
</dbReference>
<dbReference type="NCBIfam" id="TIGR01352">
    <property type="entry name" value="tonB_Cterm"/>
    <property type="match status" value="1"/>
</dbReference>
<dbReference type="GO" id="GO:0016020">
    <property type="term" value="C:membrane"/>
    <property type="evidence" value="ECO:0007669"/>
    <property type="project" value="UniProtKB-SubCell"/>
</dbReference>
<dbReference type="CDD" id="cd07341">
    <property type="entry name" value="M56_BlaR1_MecR1_like"/>
    <property type="match status" value="1"/>
</dbReference>
<accession>A0A7Y9PES9</accession>
<dbReference type="Gene3D" id="3.30.1150.10">
    <property type="match status" value="1"/>
</dbReference>
<keyword evidence="2 5" id="KW-0812">Transmembrane</keyword>
<gene>
    <name evidence="7" type="ORF">HDF17_000865</name>
</gene>
<feature type="transmembrane region" description="Helical" evidence="5">
    <location>
        <begin position="103"/>
        <end position="126"/>
    </location>
</feature>
<organism evidence="7 8">
    <name type="scientific">Granulicella arctica</name>
    <dbReference type="NCBI Taxonomy" id="940613"/>
    <lineage>
        <taxon>Bacteria</taxon>
        <taxon>Pseudomonadati</taxon>
        <taxon>Acidobacteriota</taxon>
        <taxon>Terriglobia</taxon>
        <taxon>Terriglobales</taxon>
        <taxon>Acidobacteriaceae</taxon>
        <taxon>Granulicella</taxon>
    </lineage>
</organism>
<dbReference type="SUPFAM" id="SSF74653">
    <property type="entry name" value="TolA/TonB C-terminal domain"/>
    <property type="match status" value="1"/>
</dbReference>
<evidence type="ECO:0000256" key="3">
    <source>
        <dbReference type="ARBA" id="ARBA00022989"/>
    </source>
</evidence>
<dbReference type="InterPro" id="IPR006260">
    <property type="entry name" value="TonB/TolA_C"/>
</dbReference>
<comment type="caution">
    <text evidence="7">The sequence shown here is derived from an EMBL/GenBank/DDBJ whole genome shotgun (WGS) entry which is preliminary data.</text>
</comment>
<dbReference type="Pfam" id="PF05569">
    <property type="entry name" value="Peptidase_M56"/>
    <property type="match status" value="1"/>
</dbReference>
<dbReference type="RefSeq" id="WP_179488097.1">
    <property type="nucleotide sequence ID" value="NZ_JACCCW010000001.1"/>
</dbReference>
<dbReference type="InterPro" id="IPR037682">
    <property type="entry name" value="TonB_C"/>
</dbReference>
<evidence type="ECO:0000313" key="8">
    <source>
        <dbReference type="Proteomes" id="UP000589520"/>
    </source>
</evidence>
<evidence type="ECO:0000256" key="5">
    <source>
        <dbReference type="SAM" id="Phobius"/>
    </source>
</evidence>
<evidence type="ECO:0000259" key="6">
    <source>
        <dbReference type="PROSITE" id="PS52015"/>
    </source>
</evidence>
<keyword evidence="8" id="KW-1185">Reference proteome</keyword>
<feature type="domain" description="TonB C-terminal" evidence="6">
    <location>
        <begin position="360"/>
        <end position="450"/>
    </location>
</feature>